<dbReference type="Proteomes" id="UP001295469">
    <property type="component" value="Chromosome C01"/>
</dbReference>
<proteinExistence type="predicted"/>
<evidence type="ECO:0000313" key="1">
    <source>
        <dbReference type="EMBL" id="CAF2071675.1"/>
    </source>
</evidence>
<sequence length="132" mass="14600">MASSDVVLAHSAFDALPLGRSAQIIVGHTGRQALGPQAKKPKPNQLTIYKLHQSLTYCGTHNDMCAAHPIHLYLSTPGNHPESEKSKPEFLRNLLREFLQPLLPPLGFVDEEEESTDLYPNTLGGEEQNLLF</sequence>
<accession>A0A816R7Z2</accession>
<organism evidence="1">
    <name type="scientific">Brassica napus</name>
    <name type="common">Rape</name>
    <dbReference type="NCBI Taxonomy" id="3708"/>
    <lineage>
        <taxon>Eukaryota</taxon>
        <taxon>Viridiplantae</taxon>
        <taxon>Streptophyta</taxon>
        <taxon>Embryophyta</taxon>
        <taxon>Tracheophyta</taxon>
        <taxon>Spermatophyta</taxon>
        <taxon>Magnoliopsida</taxon>
        <taxon>eudicotyledons</taxon>
        <taxon>Gunneridae</taxon>
        <taxon>Pentapetalae</taxon>
        <taxon>rosids</taxon>
        <taxon>malvids</taxon>
        <taxon>Brassicales</taxon>
        <taxon>Brassicaceae</taxon>
        <taxon>Brassiceae</taxon>
        <taxon>Brassica</taxon>
    </lineage>
</organism>
<reference evidence="1" key="1">
    <citation type="submission" date="2021-01" db="EMBL/GenBank/DDBJ databases">
        <authorList>
            <consortium name="Genoscope - CEA"/>
            <person name="William W."/>
        </authorList>
    </citation>
    <scope>NUCLEOTIDE SEQUENCE</scope>
</reference>
<gene>
    <name evidence="1" type="ORF">DARMORV10_C01P20900.1</name>
</gene>
<protein>
    <submittedName>
        <fullName evidence="1">(rape) hypothetical protein</fullName>
    </submittedName>
</protein>
<dbReference type="AlphaFoldDB" id="A0A816R7Z2"/>
<dbReference type="EMBL" id="HG994365">
    <property type="protein sequence ID" value="CAF2071675.1"/>
    <property type="molecule type" value="Genomic_DNA"/>
</dbReference>
<name>A0A816R7Z2_BRANA</name>